<dbReference type="InterPro" id="IPR020904">
    <property type="entry name" value="Sc_DH/Rdtase_CS"/>
</dbReference>
<evidence type="ECO:0000313" key="4">
    <source>
        <dbReference type="EMBL" id="MDR7299954.1"/>
    </source>
</evidence>
<dbReference type="PRINTS" id="PR00081">
    <property type="entry name" value="GDHRDH"/>
</dbReference>
<dbReference type="Pfam" id="PF13561">
    <property type="entry name" value="adh_short_C2"/>
    <property type="match status" value="1"/>
</dbReference>
<evidence type="ECO:0000256" key="2">
    <source>
        <dbReference type="ARBA" id="ARBA00023002"/>
    </source>
</evidence>
<dbReference type="InterPro" id="IPR050259">
    <property type="entry name" value="SDR"/>
</dbReference>
<dbReference type="PROSITE" id="PS00061">
    <property type="entry name" value="ADH_SHORT"/>
    <property type="match status" value="1"/>
</dbReference>
<dbReference type="Proteomes" id="UP001180845">
    <property type="component" value="Unassembled WGS sequence"/>
</dbReference>
<dbReference type="FunFam" id="3.40.50.720:FF:000084">
    <property type="entry name" value="Short-chain dehydrogenase reductase"/>
    <property type="match status" value="1"/>
</dbReference>
<dbReference type="SUPFAM" id="SSF51735">
    <property type="entry name" value="NAD(P)-binding Rossmann-fold domains"/>
    <property type="match status" value="1"/>
</dbReference>
<reference evidence="4" key="1">
    <citation type="submission" date="2023-07" db="EMBL/GenBank/DDBJ databases">
        <title>Sequencing the genomes of 1000 actinobacteria strains.</title>
        <authorList>
            <person name="Klenk H.-P."/>
        </authorList>
    </citation>
    <scope>NUCLEOTIDE SEQUENCE</scope>
    <source>
        <strain evidence="4">DSM 45977</strain>
    </source>
</reference>
<dbReference type="AlphaFoldDB" id="A0AAE3ZBA0"/>
<dbReference type="PANTHER" id="PTHR42879:SF2">
    <property type="entry name" value="3-OXOACYL-[ACYL-CARRIER-PROTEIN] REDUCTASE FABG"/>
    <property type="match status" value="1"/>
</dbReference>
<protein>
    <submittedName>
        <fullName evidence="4">3-hydroxybutyrate dehydrogenase</fullName>
        <ecNumber evidence="4">1.1.1.30</ecNumber>
    </submittedName>
</protein>
<comment type="similarity">
    <text evidence="1">Belongs to the short-chain dehydrogenases/reductases (SDR) family.</text>
</comment>
<keyword evidence="2 4" id="KW-0560">Oxidoreductase</keyword>
<feature type="region of interest" description="Disordered" evidence="3">
    <location>
        <begin position="1"/>
        <end position="28"/>
    </location>
</feature>
<evidence type="ECO:0000256" key="3">
    <source>
        <dbReference type="SAM" id="MobiDB-lite"/>
    </source>
</evidence>
<dbReference type="InterPro" id="IPR002347">
    <property type="entry name" value="SDR_fam"/>
</dbReference>
<name>A0AAE3ZBA0_9ACTN</name>
<dbReference type="PRINTS" id="PR00080">
    <property type="entry name" value="SDRFAMILY"/>
</dbReference>
<dbReference type="RefSeq" id="WP_310267893.1">
    <property type="nucleotide sequence ID" value="NZ_JAVDXW010000001.1"/>
</dbReference>
<dbReference type="InterPro" id="IPR036291">
    <property type="entry name" value="NAD(P)-bd_dom_sf"/>
</dbReference>
<dbReference type="EC" id="1.1.1.30" evidence="4"/>
<dbReference type="PANTHER" id="PTHR42879">
    <property type="entry name" value="3-OXOACYL-(ACYL-CARRIER-PROTEIN) REDUCTASE"/>
    <property type="match status" value="1"/>
</dbReference>
<dbReference type="Gene3D" id="3.40.50.720">
    <property type="entry name" value="NAD(P)-binding Rossmann-like Domain"/>
    <property type="match status" value="1"/>
</dbReference>
<keyword evidence="5" id="KW-1185">Reference proteome</keyword>
<dbReference type="GO" id="GO:0003858">
    <property type="term" value="F:3-hydroxybutyrate dehydrogenase activity"/>
    <property type="evidence" value="ECO:0007669"/>
    <property type="project" value="UniProtKB-EC"/>
</dbReference>
<comment type="caution">
    <text evidence="4">The sequence shown here is derived from an EMBL/GenBank/DDBJ whole genome shotgun (WGS) entry which is preliminary data.</text>
</comment>
<dbReference type="NCBIfam" id="NF009093">
    <property type="entry name" value="PRK12429.1"/>
    <property type="match status" value="1"/>
</dbReference>
<dbReference type="GO" id="GO:0032787">
    <property type="term" value="P:monocarboxylic acid metabolic process"/>
    <property type="evidence" value="ECO:0007669"/>
    <property type="project" value="UniProtKB-ARBA"/>
</dbReference>
<gene>
    <name evidence="4" type="ORF">JOF55_000135</name>
</gene>
<sequence>MTDAEPPSAFPHGAAAPPPNGDTGESGLSATTALVTGAGSGIGKACARTLAAAGAQLHVLDRDAESVKRTASEAGGTAHVADLADPGTIADLPADIDVLVNNAGLQHVAPIHEFPPETFTLIQQIMVTAPFLLMRHCLPHMYTRGWGRVVNISSVHGIRASPDKSAYVAAKHALEGMSKVAALEGAAHGVTSNCVDPGYVRTPLVQDQIDAQARQRGIAPEEVTDQVFLQRTAIKRLIEPEEVAALVGWLCTPMAGYITGASIPIDGAWSAH</sequence>
<evidence type="ECO:0000256" key="1">
    <source>
        <dbReference type="ARBA" id="ARBA00006484"/>
    </source>
</evidence>
<organism evidence="4 5">
    <name type="scientific">Haloactinomyces albus</name>
    <dbReference type="NCBI Taxonomy" id="1352928"/>
    <lineage>
        <taxon>Bacteria</taxon>
        <taxon>Bacillati</taxon>
        <taxon>Actinomycetota</taxon>
        <taxon>Actinomycetes</taxon>
        <taxon>Actinopolysporales</taxon>
        <taxon>Actinopolysporaceae</taxon>
        <taxon>Haloactinomyces</taxon>
    </lineage>
</organism>
<accession>A0AAE3ZBA0</accession>
<dbReference type="EMBL" id="JAVDXW010000001">
    <property type="protein sequence ID" value="MDR7299954.1"/>
    <property type="molecule type" value="Genomic_DNA"/>
</dbReference>
<evidence type="ECO:0000313" key="5">
    <source>
        <dbReference type="Proteomes" id="UP001180845"/>
    </source>
</evidence>
<proteinExistence type="inferred from homology"/>